<dbReference type="EMBL" id="JACOMF010000019">
    <property type="protein sequence ID" value="MBC4016875.1"/>
    <property type="molecule type" value="Genomic_DNA"/>
</dbReference>
<comment type="caution">
    <text evidence="6">The sequence shown here is derived from an EMBL/GenBank/DDBJ whole genome shotgun (WGS) entry which is preliminary data.</text>
</comment>
<reference evidence="6" key="1">
    <citation type="submission" date="2020-08" db="EMBL/GenBank/DDBJ databases">
        <authorList>
            <person name="Hu Y."/>
            <person name="Nguyen S.V."/>
            <person name="Li F."/>
            <person name="Fanning S."/>
        </authorList>
    </citation>
    <scope>NUCLEOTIDE SEQUENCE</scope>
    <source>
        <strain evidence="6">SYSU D8009</strain>
    </source>
</reference>
<feature type="transmembrane region" description="Helical" evidence="5">
    <location>
        <begin position="79"/>
        <end position="99"/>
    </location>
</feature>
<evidence type="ECO:0000256" key="5">
    <source>
        <dbReference type="SAM" id="Phobius"/>
    </source>
</evidence>
<keyword evidence="2 5" id="KW-0812">Transmembrane</keyword>
<organism evidence="6 7">
    <name type="scientific">Siccirubricoccus deserti</name>
    <dbReference type="NCBI Taxonomy" id="2013562"/>
    <lineage>
        <taxon>Bacteria</taxon>
        <taxon>Pseudomonadati</taxon>
        <taxon>Pseudomonadota</taxon>
        <taxon>Alphaproteobacteria</taxon>
        <taxon>Acetobacterales</taxon>
        <taxon>Roseomonadaceae</taxon>
        <taxon>Siccirubricoccus</taxon>
    </lineage>
</organism>
<accession>A0A9X0R073</accession>
<evidence type="ECO:0000256" key="2">
    <source>
        <dbReference type="ARBA" id="ARBA00022692"/>
    </source>
</evidence>
<dbReference type="GO" id="GO:0016020">
    <property type="term" value="C:membrane"/>
    <property type="evidence" value="ECO:0007669"/>
    <property type="project" value="UniProtKB-SubCell"/>
</dbReference>
<evidence type="ECO:0000313" key="7">
    <source>
        <dbReference type="Proteomes" id="UP000600101"/>
    </source>
</evidence>
<evidence type="ECO:0000313" key="6">
    <source>
        <dbReference type="EMBL" id="MBC4016875.1"/>
    </source>
</evidence>
<keyword evidence="3 5" id="KW-1133">Transmembrane helix</keyword>
<comment type="subcellular location">
    <subcellularLocation>
        <location evidence="1">Membrane</location>
        <topology evidence="1">Multi-pass membrane protein</topology>
    </subcellularLocation>
</comment>
<evidence type="ECO:0000256" key="4">
    <source>
        <dbReference type="ARBA" id="ARBA00023136"/>
    </source>
</evidence>
<gene>
    <name evidence="6" type="ORF">H7965_16260</name>
</gene>
<dbReference type="AlphaFoldDB" id="A0A9X0R073"/>
<evidence type="ECO:0000256" key="1">
    <source>
        <dbReference type="ARBA" id="ARBA00004141"/>
    </source>
</evidence>
<evidence type="ECO:0000256" key="3">
    <source>
        <dbReference type="ARBA" id="ARBA00022989"/>
    </source>
</evidence>
<keyword evidence="4 5" id="KW-0472">Membrane</keyword>
<proteinExistence type="predicted"/>
<feature type="transmembrane region" description="Helical" evidence="5">
    <location>
        <begin position="23"/>
        <end position="43"/>
    </location>
</feature>
<name>A0A9X0R073_9PROT</name>
<keyword evidence="7" id="KW-1185">Reference proteome</keyword>
<dbReference type="Pfam" id="PF03006">
    <property type="entry name" value="HlyIII"/>
    <property type="match status" value="1"/>
</dbReference>
<dbReference type="Proteomes" id="UP000600101">
    <property type="component" value="Unassembled WGS sequence"/>
</dbReference>
<feature type="transmembrane region" description="Helical" evidence="5">
    <location>
        <begin position="49"/>
        <end position="67"/>
    </location>
</feature>
<sequence>MIWTGAVLGAALKLLAPARFEQVSILAYLLLGWAGIVALDQLMAALPPLDLWLLVTGGLLYSLGIIVHRSTRLRYHNALWHALVVAAAGCHYAVILRLAQTAS</sequence>
<protein>
    <submittedName>
        <fullName evidence="6">Hemolysin III family protein</fullName>
    </submittedName>
</protein>
<dbReference type="InterPro" id="IPR004254">
    <property type="entry name" value="AdipoR/HlyIII-related"/>
</dbReference>